<comment type="catalytic activity">
    <reaction evidence="14 15">
        <text>beta-D-fructose 6-phosphate + ATP = beta-D-fructose 1,6-bisphosphate + ADP + H(+)</text>
        <dbReference type="Rhea" id="RHEA:16109"/>
        <dbReference type="ChEBI" id="CHEBI:15378"/>
        <dbReference type="ChEBI" id="CHEBI:30616"/>
        <dbReference type="ChEBI" id="CHEBI:32966"/>
        <dbReference type="ChEBI" id="CHEBI:57634"/>
        <dbReference type="ChEBI" id="CHEBI:456216"/>
        <dbReference type="EC" id="2.7.1.11"/>
    </reaction>
</comment>
<dbReference type="PROSITE" id="PS00433">
    <property type="entry name" value="PHOSPHOFRUCTOKINASE"/>
    <property type="match status" value="1"/>
</dbReference>
<dbReference type="FunFam" id="3.40.50.460:FF:000002">
    <property type="entry name" value="ATP-dependent 6-phosphofructokinase"/>
    <property type="match status" value="1"/>
</dbReference>
<keyword evidence="6 15" id="KW-0021">Allosteric enzyme</keyword>
<evidence type="ECO:0000313" key="17">
    <source>
        <dbReference type="EMBL" id="PRX41037.1"/>
    </source>
</evidence>
<feature type="binding site" description="in other chain" evidence="15">
    <location>
        <begin position="213"/>
        <end position="215"/>
    </location>
    <ligand>
        <name>ADP</name>
        <dbReference type="ChEBI" id="CHEBI:456216"/>
        <note>allosteric activator; ligand shared between dimeric partners</note>
    </ligand>
</feature>
<dbReference type="PANTHER" id="PTHR13697">
    <property type="entry name" value="PHOSPHOFRUCTOKINASE"/>
    <property type="match status" value="1"/>
</dbReference>
<keyword evidence="18" id="KW-1185">Reference proteome</keyword>
<evidence type="ECO:0000256" key="12">
    <source>
        <dbReference type="ARBA" id="ARBA00022842"/>
    </source>
</evidence>
<feature type="binding site" evidence="15">
    <location>
        <begin position="21"/>
        <end position="25"/>
    </location>
    <ligand>
        <name>ADP</name>
        <dbReference type="ChEBI" id="CHEBI:456216"/>
        <note>allosteric activator; ligand shared between dimeric partners</note>
    </ligand>
</feature>
<keyword evidence="12 15" id="KW-0460">Magnesium</keyword>
<evidence type="ECO:0000313" key="18">
    <source>
        <dbReference type="Proteomes" id="UP000237797"/>
    </source>
</evidence>
<dbReference type="GO" id="GO:0005524">
    <property type="term" value="F:ATP binding"/>
    <property type="evidence" value="ECO:0007669"/>
    <property type="project" value="UniProtKB-UniRule"/>
</dbReference>
<keyword evidence="9 15" id="KW-0547">Nucleotide-binding</keyword>
<dbReference type="Gene3D" id="3.40.50.460">
    <property type="entry name" value="Phosphofructokinase domain"/>
    <property type="match status" value="1"/>
</dbReference>
<evidence type="ECO:0000256" key="14">
    <source>
        <dbReference type="ARBA" id="ARBA00048070"/>
    </source>
</evidence>
<dbReference type="GO" id="GO:0003872">
    <property type="term" value="F:6-phosphofructokinase activity"/>
    <property type="evidence" value="ECO:0007669"/>
    <property type="project" value="UniProtKB-UniRule"/>
</dbReference>
<evidence type="ECO:0000256" key="7">
    <source>
        <dbReference type="ARBA" id="ARBA00022679"/>
    </source>
</evidence>
<dbReference type="InterPro" id="IPR000023">
    <property type="entry name" value="Phosphofructokinase_dom"/>
</dbReference>
<evidence type="ECO:0000256" key="1">
    <source>
        <dbReference type="ARBA" id="ARBA00001946"/>
    </source>
</evidence>
<evidence type="ECO:0000256" key="6">
    <source>
        <dbReference type="ARBA" id="ARBA00022533"/>
    </source>
</evidence>
<accession>A0A2T0LFN7</accession>
<comment type="subcellular location">
    <subcellularLocation>
        <location evidence="3 15">Cytoplasm</location>
    </subcellularLocation>
</comment>
<dbReference type="NCBIfam" id="NF002872">
    <property type="entry name" value="PRK03202.1"/>
    <property type="match status" value="1"/>
</dbReference>
<dbReference type="PRINTS" id="PR00476">
    <property type="entry name" value="PHFRCTKINASE"/>
</dbReference>
<dbReference type="GO" id="GO:0042802">
    <property type="term" value="F:identical protein binding"/>
    <property type="evidence" value="ECO:0007669"/>
    <property type="project" value="TreeGrafter"/>
</dbReference>
<dbReference type="OrthoDB" id="9802503at2"/>
<keyword evidence="7 15" id="KW-0808">Transferase</keyword>
<gene>
    <name evidence="15" type="primary">pfkA</name>
    <name evidence="17" type="ORF">CLV97_10988</name>
</gene>
<dbReference type="GO" id="GO:0070095">
    <property type="term" value="F:fructose-6-phosphate binding"/>
    <property type="evidence" value="ECO:0007669"/>
    <property type="project" value="TreeGrafter"/>
</dbReference>
<dbReference type="InterPro" id="IPR012003">
    <property type="entry name" value="ATP_PFK_prok-type"/>
</dbReference>
<feature type="binding site" description="in other chain" evidence="15">
    <location>
        <begin position="125"/>
        <end position="127"/>
    </location>
    <ligand>
        <name>substrate</name>
        <note>ligand shared between dimeric partners</note>
    </ligand>
</feature>
<dbReference type="UniPathway" id="UPA00109">
    <property type="reaction ID" value="UER00182"/>
</dbReference>
<dbReference type="EMBL" id="PVNE01000009">
    <property type="protein sequence ID" value="PRX41037.1"/>
    <property type="molecule type" value="Genomic_DNA"/>
</dbReference>
<sequence>MKRIAVLTSGGDAPGMNAAIRAVVRKGVYHGLEVIGVYRGYHGLIHGDLRPLSLGSVGDIIHRGGTMLYTARSEEFKTEEGQAKAVKMLEKHGVEGLIVIGGDGSFRGAMKLTQMGIPAVGVPGTIDNDIPGTDFTIGFDTAINTVIQAIDKIRDTATSHERTYVVEVMGRDAGDIALWAGLADGAESILIPEAPYDLDEVVERLRRGNKRGKKHSIILVAEGVASGVKVGEEIRRRTGWETRVTVLGHIQRGGSPTAFDRVLASRMGAAAVDLILDGEGNQMVAIQKNEIRGIPFEEAFKQKHRPDLSMYQLAGILAI</sequence>
<evidence type="ECO:0000256" key="3">
    <source>
        <dbReference type="ARBA" id="ARBA00004496"/>
    </source>
</evidence>
<dbReference type="GO" id="GO:0005945">
    <property type="term" value="C:6-phosphofructokinase complex"/>
    <property type="evidence" value="ECO:0007669"/>
    <property type="project" value="TreeGrafter"/>
</dbReference>
<feature type="binding site" evidence="15">
    <location>
        <begin position="102"/>
        <end position="105"/>
    </location>
    <ligand>
        <name>ATP</name>
        <dbReference type="ChEBI" id="CHEBI:30616"/>
    </ligand>
</feature>
<feature type="binding site" evidence="15">
    <location>
        <position position="103"/>
    </location>
    <ligand>
        <name>Mg(2+)</name>
        <dbReference type="ChEBI" id="CHEBI:18420"/>
        <note>catalytic</note>
    </ligand>
</feature>
<feature type="binding site" evidence="15">
    <location>
        <position position="162"/>
    </location>
    <ligand>
        <name>substrate</name>
        <note>ligand shared between dimeric partners</note>
    </ligand>
</feature>
<dbReference type="GO" id="GO:0048029">
    <property type="term" value="F:monosaccharide binding"/>
    <property type="evidence" value="ECO:0007669"/>
    <property type="project" value="TreeGrafter"/>
</dbReference>
<dbReference type="AlphaFoldDB" id="A0A2T0LFN7"/>
<feature type="binding site" evidence="15">
    <location>
        <position position="243"/>
    </location>
    <ligand>
        <name>substrate</name>
        <note>ligand shared between dimeric partners</note>
    </ligand>
</feature>
<comment type="similarity">
    <text evidence="15">Belongs to the phosphofructokinase type A (PFKA) family. ATP-dependent PFK group I subfamily. Prokaryotic clade 'B1' sub-subfamily.</text>
</comment>
<comment type="pathway">
    <text evidence="4 15">Carbohydrate degradation; glycolysis; D-glyceraldehyde 3-phosphate and glycerone phosphate from D-glucose: step 3/4.</text>
</comment>
<comment type="caution">
    <text evidence="15">Lacks conserved residue(s) required for the propagation of feature annotation.</text>
</comment>
<feature type="binding site" evidence="15">
    <location>
        <begin position="72"/>
        <end position="73"/>
    </location>
    <ligand>
        <name>ATP</name>
        <dbReference type="ChEBI" id="CHEBI:30616"/>
    </ligand>
</feature>
<dbReference type="GO" id="GO:0016208">
    <property type="term" value="F:AMP binding"/>
    <property type="evidence" value="ECO:0007669"/>
    <property type="project" value="TreeGrafter"/>
</dbReference>
<dbReference type="PIRSF" id="PIRSF000532">
    <property type="entry name" value="ATP_PFK_prok"/>
    <property type="match status" value="1"/>
</dbReference>
<evidence type="ECO:0000256" key="8">
    <source>
        <dbReference type="ARBA" id="ARBA00022723"/>
    </source>
</evidence>
<dbReference type="EC" id="2.7.1.11" evidence="15"/>
<evidence type="ECO:0000256" key="13">
    <source>
        <dbReference type="ARBA" id="ARBA00023152"/>
    </source>
</evidence>
<dbReference type="HAMAP" id="MF_00339">
    <property type="entry name" value="Phosphofructokinase_I_B1"/>
    <property type="match status" value="1"/>
</dbReference>
<evidence type="ECO:0000256" key="5">
    <source>
        <dbReference type="ARBA" id="ARBA00022490"/>
    </source>
</evidence>
<feature type="binding site" description="in other chain" evidence="15">
    <location>
        <position position="211"/>
    </location>
    <ligand>
        <name>ADP</name>
        <dbReference type="ChEBI" id="CHEBI:456216"/>
        <note>allosteric activator; ligand shared between dimeric partners</note>
    </ligand>
</feature>
<protein>
    <recommendedName>
        <fullName evidence="15">ATP-dependent 6-phosphofructokinase</fullName>
        <shortName evidence="15">ATP-PFK</shortName>
        <shortName evidence="15">Phosphofructokinase</shortName>
        <ecNumber evidence="15">2.7.1.11</ecNumber>
    </recommendedName>
    <alternativeName>
        <fullName evidence="15">Phosphohexokinase</fullName>
    </alternativeName>
</protein>
<feature type="active site" description="Proton acceptor" evidence="15">
    <location>
        <position position="127"/>
    </location>
</feature>
<evidence type="ECO:0000256" key="15">
    <source>
        <dbReference type="HAMAP-Rule" id="MF_00339"/>
    </source>
</evidence>
<proteinExistence type="inferred from homology"/>
<comment type="cofactor">
    <cofactor evidence="1 15">
        <name>Mg(2+)</name>
        <dbReference type="ChEBI" id="CHEBI:18420"/>
    </cofactor>
</comment>
<evidence type="ECO:0000256" key="4">
    <source>
        <dbReference type="ARBA" id="ARBA00004679"/>
    </source>
</evidence>
<feature type="binding site" description="in other chain" evidence="15">
    <location>
        <begin position="185"/>
        <end position="187"/>
    </location>
    <ligand>
        <name>ADP</name>
        <dbReference type="ChEBI" id="CHEBI:456216"/>
        <note>allosteric activator; ligand shared between dimeric partners</note>
    </ligand>
</feature>
<comment type="activity regulation">
    <text evidence="15">Allosterically activated by ADP and other diphosphonucleosides, and allosterically inhibited by phosphoenolpyruvate.</text>
</comment>
<dbReference type="GO" id="GO:0006002">
    <property type="term" value="P:fructose 6-phosphate metabolic process"/>
    <property type="evidence" value="ECO:0007669"/>
    <property type="project" value="UniProtKB-UniRule"/>
</dbReference>
<keyword evidence="11 15" id="KW-0067">ATP-binding</keyword>
<feature type="binding site" evidence="15">
    <location>
        <position position="11"/>
    </location>
    <ligand>
        <name>ATP</name>
        <dbReference type="ChEBI" id="CHEBI:30616"/>
    </ligand>
</feature>
<comment type="function">
    <text evidence="2 15">Catalyzes the phosphorylation of D-fructose 6-phosphate to fructose 1,6-bisphosphate by ATP, the first committing step of glycolysis.</text>
</comment>
<evidence type="ECO:0000256" key="9">
    <source>
        <dbReference type="ARBA" id="ARBA00022741"/>
    </source>
</evidence>
<keyword evidence="5 15" id="KW-0963">Cytoplasm</keyword>
<evidence type="ECO:0000259" key="16">
    <source>
        <dbReference type="Pfam" id="PF00365"/>
    </source>
</evidence>
<reference evidence="17 18" key="1">
    <citation type="submission" date="2018-03" db="EMBL/GenBank/DDBJ databases">
        <title>Genomic Encyclopedia of Archaeal and Bacterial Type Strains, Phase II (KMG-II): from individual species to whole genera.</title>
        <authorList>
            <person name="Goeker M."/>
        </authorList>
    </citation>
    <scope>NUCLEOTIDE SEQUENCE [LARGE SCALE GENOMIC DNA]</scope>
    <source>
        <strain evidence="17 18">DSM 44946</strain>
    </source>
</reference>
<dbReference type="NCBIfam" id="TIGR02482">
    <property type="entry name" value="PFKA_ATP"/>
    <property type="match status" value="1"/>
</dbReference>
<evidence type="ECO:0000256" key="2">
    <source>
        <dbReference type="ARBA" id="ARBA00002659"/>
    </source>
</evidence>
<evidence type="ECO:0000256" key="10">
    <source>
        <dbReference type="ARBA" id="ARBA00022777"/>
    </source>
</evidence>
<dbReference type="GO" id="GO:0030388">
    <property type="term" value="P:fructose 1,6-bisphosphate metabolic process"/>
    <property type="evidence" value="ECO:0007669"/>
    <property type="project" value="TreeGrafter"/>
</dbReference>
<keyword evidence="8 15" id="KW-0479">Metal-binding</keyword>
<keyword evidence="13 15" id="KW-0324">Glycolysis</keyword>
<name>A0A2T0LFN7_9BACL</name>
<dbReference type="PANTHER" id="PTHR13697:SF4">
    <property type="entry name" value="ATP-DEPENDENT 6-PHOSPHOFRUCTOKINASE"/>
    <property type="match status" value="1"/>
</dbReference>
<comment type="subunit">
    <text evidence="15">Homotetramer.</text>
</comment>
<feature type="binding site" description="in other chain" evidence="15">
    <location>
        <position position="154"/>
    </location>
    <ligand>
        <name>ADP</name>
        <dbReference type="ChEBI" id="CHEBI:456216"/>
        <note>allosteric activator; ligand shared between dimeric partners</note>
    </ligand>
</feature>
<feature type="binding site" description="in other chain" evidence="15">
    <location>
        <begin position="169"/>
        <end position="171"/>
    </location>
    <ligand>
        <name>substrate</name>
        <note>ligand shared between dimeric partners</note>
    </ligand>
</feature>
<dbReference type="SUPFAM" id="SSF53784">
    <property type="entry name" value="Phosphofructokinase"/>
    <property type="match status" value="1"/>
</dbReference>
<dbReference type="GO" id="GO:0046872">
    <property type="term" value="F:metal ion binding"/>
    <property type="evidence" value="ECO:0007669"/>
    <property type="project" value="UniProtKB-KW"/>
</dbReference>
<comment type="caution">
    <text evidence="17">The sequence shown here is derived from an EMBL/GenBank/DDBJ whole genome shotgun (WGS) entry which is preliminary data.</text>
</comment>
<keyword evidence="10 15" id="KW-0418">Kinase</keyword>
<evidence type="ECO:0000256" key="11">
    <source>
        <dbReference type="ARBA" id="ARBA00022840"/>
    </source>
</evidence>
<feature type="binding site" description="in other chain" evidence="15">
    <location>
        <begin position="249"/>
        <end position="252"/>
    </location>
    <ligand>
        <name>substrate</name>
        <note>ligand shared between dimeric partners</note>
    </ligand>
</feature>
<dbReference type="InterPro" id="IPR015912">
    <property type="entry name" value="Phosphofructokinase_CS"/>
</dbReference>
<dbReference type="GO" id="GO:0061621">
    <property type="term" value="P:canonical glycolysis"/>
    <property type="evidence" value="ECO:0007669"/>
    <property type="project" value="TreeGrafter"/>
</dbReference>
<feature type="domain" description="Phosphofructokinase" evidence="16">
    <location>
        <begin position="3"/>
        <end position="275"/>
    </location>
</feature>
<dbReference type="Proteomes" id="UP000237797">
    <property type="component" value="Unassembled WGS sequence"/>
</dbReference>
<dbReference type="FunFam" id="3.40.50.450:FF:000001">
    <property type="entry name" value="ATP-dependent 6-phosphofructokinase"/>
    <property type="match status" value="1"/>
</dbReference>
<dbReference type="RefSeq" id="WP_106344930.1">
    <property type="nucleotide sequence ID" value="NZ_PVNE01000009.1"/>
</dbReference>
<organism evidence="17 18">
    <name type="scientific">Planifilum fimeticola</name>
    <dbReference type="NCBI Taxonomy" id="201975"/>
    <lineage>
        <taxon>Bacteria</taxon>
        <taxon>Bacillati</taxon>
        <taxon>Bacillota</taxon>
        <taxon>Bacilli</taxon>
        <taxon>Bacillales</taxon>
        <taxon>Thermoactinomycetaceae</taxon>
        <taxon>Planifilum</taxon>
    </lineage>
</organism>
<dbReference type="InterPro" id="IPR035966">
    <property type="entry name" value="PKF_sf"/>
</dbReference>
<dbReference type="InterPro" id="IPR012828">
    <property type="entry name" value="PFKA_ATP_prok"/>
</dbReference>
<dbReference type="InterPro" id="IPR022953">
    <property type="entry name" value="ATP_PFK"/>
</dbReference>
<dbReference type="Gene3D" id="3.40.50.450">
    <property type="match status" value="1"/>
</dbReference>
<dbReference type="Pfam" id="PF00365">
    <property type="entry name" value="PFK"/>
    <property type="match status" value="1"/>
</dbReference>
<feature type="binding site" description="in other chain" evidence="15">
    <location>
        <position position="222"/>
    </location>
    <ligand>
        <name>substrate</name>
        <note>ligand shared between dimeric partners</note>
    </ligand>
</feature>